<dbReference type="Pfam" id="PF02826">
    <property type="entry name" value="2-Hacid_dh_C"/>
    <property type="match status" value="1"/>
</dbReference>
<proteinExistence type="predicted"/>
<dbReference type="PANTHER" id="PTHR43333">
    <property type="entry name" value="2-HACID_DH_C DOMAIN-CONTAINING PROTEIN"/>
    <property type="match status" value="1"/>
</dbReference>
<comment type="caution">
    <text evidence="4">The sequence shown here is derived from an EMBL/GenBank/DDBJ whole genome shotgun (WGS) entry which is preliminary data.</text>
</comment>
<accession>A0A7Y0QFM4</accession>
<dbReference type="GO" id="GO:0051287">
    <property type="term" value="F:NAD binding"/>
    <property type="evidence" value="ECO:0007669"/>
    <property type="project" value="InterPro"/>
</dbReference>
<organism evidence="4 5">
    <name type="scientific">Cellulomonas fimi</name>
    <dbReference type="NCBI Taxonomy" id="1708"/>
    <lineage>
        <taxon>Bacteria</taxon>
        <taxon>Bacillati</taxon>
        <taxon>Actinomycetota</taxon>
        <taxon>Actinomycetes</taxon>
        <taxon>Micrococcales</taxon>
        <taxon>Cellulomonadaceae</taxon>
        <taxon>Cellulomonas</taxon>
    </lineage>
</organism>
<reference evidence="4 5" key="1">
    <citation type="submission" date="2020-04" db="EMBL/GenBank/DDBJ databases">
        <title>Sequencing and Assembly of C. fimi.</title>
        <authorList>
            <person name="Ramsey A.R."/>
        </authorList>
    </citation>
    <scope>NUCLEOTIDE SEQUENCE [LARGE SCALE GENOMIC DNA]</scope>
    <source>
        <strain evidence="4 5">SB</strain>
    </source>
</reference>
<dbReference type="EMBL" id="JABCJJ010000003">
    <property type="protein sequence ID" value="NMR19201.1"/>
    <property type="molecule type" value="Genomic_DNA"/>
</dbReference>
<dbReference type="PANTHER" id="PTHR43333:SF1">
    <property type="entry name" value="D-ISOMER SPECIFIC 2-HYDROXYACID DEHYDROGENASE NAD-BINDING DOMAIN-CONTAINING PROTEIN"/>
    <property type="match status" value="1"/>
</dbReference>
<evidence type="ECO:0000256" key="2">
    <source>
        <dbReference type="ARBA" id="ARBA00023027"/>
    </source>
</evidence>
<dbReference type="Proteomes" id="UP000562124">
    <property type="component" value="Unassembled WGS sequence"/>
</dbReference>
<keyword evidence="1" id="KW-0560">Oxidoreductase</keyword>
<protein>
    <submittedName>
        <fullName evidence="4">Hydroxyacid dehydrogenase</fullName>
    </submittedName>
</protein>
<name>A0A7Y0QFM4_CELFI</name>
<sequence length="303" mass="32012">MTPIAIRVRIAPAQPDVIARAVTAAGAVVVADIEPADLVVWTSSRPAGIDDQLTPSVRWVQLPAAGVESWVRSGRTSDGRVWMSAAGVYADHVAEHAVAGLLAAVHRLIQHAHQDRWSPIGYRPLTQRTVAVVGGGGIGTAAMHRLVTLGATVLAVTRTGQPVEAAHETVATAHAREVWRRVDDIVLAVPATPATRHFVDEAALRALPTDGCVVNVGRGEAIDTAALLRVLDDGHLGGAVLDVTDPEPLPVDHPLWTHHRVIVSSHSANPTSLRWPALARRVAENLTRIAAGAQPTGVIEDGY</sequence>
<evidence type="ECO:0000313" key="4">
    <source>
        <dbReference type="EMBL" id="NMR19201.1"/>
    </source>
</evidence>
<dbReference type="SUPFAM" id="SSF51735">
    <property type="entry name" value="NAD(P)-binding Rossmann-fold domains"/>
    <property type="match status" value="1"/>
</dbReference>
<feature type="domain" description="D-isomer specific 2-hydroxyacid dehydrogenase NAD-binding" evidence="3">
    <location>
        <begin position="101"/>
        <end position="268"/>
    </location>
</feature>
<dbReference type="GO" id="GO:0016491">
    <property type="term" value="F:oxidoreductase activity"/>
    <property type="evidence" value="ECO:0007669"/>
    <property type="project" value="UniProtKB-KW"/>
</dbReference>
<evidence type="ECO:0000259" key="3">
    <source>
        <dbReference type="Pfam" id="PF02826"/>
    </source>
</evidence>
<keyword evidence="5" id="KW-1185">Reference proteome</keyword>
<keyword evidence="2" id="KW-0520">NAD</keyword>
<gene>
    <name evidence="4" type="ORF">HIR71_03040</name>
</gene>
<evidence type="ECO:0000313" key="5">
    <source>
        <dbReference type="Proteomes" id="UP000562124"/>
    </source>
</evidence>
<dbReference type="InterPro" id="IPR006140">
    <property type="entry name" value="D-isomer_DH_NAD-bd"/>
</dbReference>
<dbReference type="AlphaFoldDB" id="A0A7Y0QFM4"/>
<evidence type="ECO:0000256" key="1">
    <source>
        <dbReference type="ARBA" id="ARBA00023002"/>
    </source>
</evidence>
<dbReference type="Gene3D" id="3.40.50.720">
    <property type="entry name" value="NAD(P)-binding Rossmann-like Domain"/>
    <property type="match status" value="2"/>
</dbReference>
<dbReference type="InterPro" id="IPR036291">
    <property type="entry name" value="NAD(P)-bd_dom_sf"/>
</dbReference>